<keyword evidence="1" id="KW-0812">Transmembrane</keyword>
<gene>
    <name evidence="2" type="ORF">ACFQ07_00135</name>
</gene>
<proteinExistence type="predicted"/>
<reference evidence="3" key="1">
    <citation type="journal article" date="2019" name="Int. J. Syst. Evol. Microbiol.">
        <title>The Global Catalogue of Microorganisms (GCM) 10K type strain sequencing project: providing services to taxonomists for standard genome sequencing and annotation.</title>
        <authorList>
            <consortium name="The Broad Institute Genomics Platform"/>
            <consortium name="The Broad Institute Genome Sequencing Center for Infectious Disease"/>
            <person name="Wu L."/>
            <person name="Ma J."/>
        </authorList>
    </citation>
    <scope>NUCLEOTIDE SEQUENCE [LARGE SCALE GENOMIC DNA]</scope>
    <source>
        <strain evidence="3">JCM 31696</strain>
    </source>
</reference>
<protein>
    <submittedName>
        <fullName evidence="2">Uncharacterized protein</fullName>
    </submittedName>
</protein>
<comment type="caution">
    <text evidence="2">The sequence shown here is derived from an EMBL/GenBank/DDBJ whole genome shotgun (WGS) entry which is preliminary data.</text>
</comment>
<evidence type="ECO:0000313" key="2">
    <source>
        <dbReference type="EMBL" id="MFD0850647.1"/>
    </source>
</evidence>
<feature type="transmembrane region" description="Helical" evidence="1">
    <location>
        <begin position="43"/>
        <end position="63"/>
    </location>
</feature>
<sequence>MAEPVLILVAAAPVGLVGGWLAADVMAGVLFGPDVPVEMPGELWFAVGVAAGGGLAAVALASVGPFADFVRRVDPGGRDAV</sequence>
<evidence type="ECO:0000256" key="1">
    <source>
        <dbReference type="SAM" id="Phobius"/>
    </source>
</evidence>
<organism evidence="2 3">
    <name type="scientific">Actinomadura adrarensis</name>
    <dbReference type="NCBI Taxonomy" id="1819600"/>
    <lineage>
        <taxon>Bacteria</taxon>
        <taxon>Bacillati</taxon>
        <taxon>Actinomycetota</taxon>
        <taxon>Actinomycetes</taxon>
        <taxon>Streptosporangiales</taxon>
        <taxon>Thermomonosporaceae</taxon>
        <taxon>Actinomadura</taxon>
    </lineage>
</organism>
<accession>A0ABW3C9Q0</accession>
<keyword evidence="1" id="KW-1133">Transmembrane helix</keyword>
<name>A0ABW3C9Q0_9ACTN</name>
<dbReference type="Proteomes" id="UP001597083">
    <property type="component" value="Unassembled WGS sequence"/>
</dbReference>
<keyword evidence="3" id="KW-1185">Reference proteome</keyword>
<keyword evidence="1" id="KW-0472">Membrane</keyword>
<dbReference type="EMBL" id="JBHTIR010000015">
    <property type="protein sequence ID" value="MFD0850647.1"/>
    <property type="molecule type" value="Genomic_DNA"/>
</dbReference>
<feature type="non-terminal residue" evidence="2">
    <location>
        <position position="81"/>
    </location>
</feature>
<evidence type="ECO:0000313" key="3">
    <source>
        <dbReference type="Proteomes" id="UP001597083"/>
    </source>
</evidence>